<keyword evidence="2" id="KW-0677">Repeat</keyword>
<evidence type="ECO:0000256" key="5">
    <source>
        <dbReference type="PROSITE-ProRule" id="PRU00723"/>
    </source>
</evidence>
<protein>
    <submittedName>
        <fullName evidence="8">Zinc finger CCCH domain-containing protein 56-like</fullName>
    </submittedName>
</protein>
<dbReference type="Pfam" id="PF00642">
    <property type="entry name" value="zf-CCCH"/>
    <property type="match status" value="1"/>
</dbReference>
<dbReference type="PANTHER" id="PTHR12547">
    <property type="entry name" value="CCCH ZINC FINGER/TIS11-RELATED"/>
    <property type="match status" value="1"/>
</dbReference>
<dbReference type="InterPro" id="IPR000571">
    <property type="entry name" value="Znf_CCCH"/>
</dbReference>
<dbReference type="InterPro" id="IPR041367">
    <property type="entry name" value="Znf-CCCH_4"/>
</dbReference>
<keyword evidence="1 5" id="KW-0479">Metal-binding</keyword>
<organism evidence="8 9">
    <name type="scientific">Iris pallida</name>
    <name type="common">Sweet iris</name>
    <dbReference type="NCBI Taxonomy" id="29817"/>
    <lineage>
        <taxon>Eukaryota</taxon>
        <taxon>Viridiplantae</taxon>
        <taxon>Streptophyta</taxon>
        <taxon>Embryophyta</taxon>
        <taxon>Tracheophyta</taxon>
        <taxon>Spermatophyta</taxon>
        <taxon>Magnoliopsida</taxon>
        <taxon>Liliopsida</taxon>
        <taxon>Asparagales</taxon>
        <taxon>Iridaceae</taxon>
        <taxon>Iridoideae</taxon>
        <taxon>Irideae</taxon>
        <taxon>Iris</taxon>
    </lineage>
</organism>
<feature type="zinc finger region" description="C3H1-type" evidence="5">
    <location>
        <begin position="242"/>
        <end position="270"/>
    </location>
</feature>
<dbReference type="AlphaFoldDB" id="A0AAX6HC74"/>
<evidence type="ECO:0000256" key="6">
    <source>
        <dbReference type="SAM" id="MobiDB-lite"/>
    </source>
</evidence>
<sequence>MLQSPPPPHPPPPSLKASYPFKRHRRLSRLLLQPSPPPPPPSPLPPNSPPPPPPPPSPKAAASTSPKAAASTSSTQSGLLHLMAPHDSGSSSSTSFAASLTSVPSRLREFRKLSNLEVLDLGQNMFFGSIQPFVKEWASLKVLLLDNNQLNATFSPHGMGFKMRFESEDVVERRFGTCNSCSNDLLCKKFYTGEGCPNGDMCTFVHDEHSKAQESVAISLSLTVGGGGYGNGANGSIQKPSNWKTRICNKWETTSYCPFGSKCHFAHGMAELHKYGGKLMGTDGRDTPSAAPDAKQTASLVKALTDVVASNASVPHSDIYHMGVPVRRSTVISQRQGQRPLQKWKGPDKISRIYGIRLMTLSKTPDVICACETIIYSGSTNFWNVPHDKLKFYYFS</sequence>
<feature type="compositionally biased region" description="Pro residues" evidence="6">
    <location>
        <begin position="34"/>
        <end position="58"/>
    </location>
</feature>
<evidence type="ECO:0000259" key="7">
    <source>
        <dbReference type="PROSITE" id="PS50103"/>
    </source>
</evidence>
<evidence type="ECO:0000256" key="3">
    <source>
        <dbReference type="ARBA" id="ARBA00022771"/>
    </source>
</evidence>
<dbReference type="Gene3D" id="4.10.1000.10">
    <property type="entry name" value="Zinc finger, CCCH-type"/>
    <property type="match status" value="1"/>
</dbReference>
<evidence type="ECO:0000313" key="9">
    <source>
        <dbReference type="Proteomes" id="UP001140949"/>
    </source>
</evidence>
<feature type="compositionally biased region" description="Low complexity" evidence="6">
    <location>
        <begin position="59"/>
        <end position="74"/>
    </location>
</feature>
<gene>
    <name evidence="8" type="ORF">M6B38_318285</name>
</gene>
<dbReference type="PANTHER" id="PTHR12547:SF18">
    <property type="entry name" value="PROTEIN TIS11"/>
    <property type="match status" value="1"/>
</dbReference>
<feature type="compositionally biased region" description="Pro residues" evidence="6">
    <location>
        <begin position="1"/>
        <end position="14"/>
    </location>
</feature>
<evidence type="ECO:0000256" key="2">
    <source>
        <dbReference type="ARBA" id="ARBA00022737"/>
    </source>
</evidence>
<feature type="region of interest" description="Disordered" evidence="6">
    <location>
        <begin position="1"/>
        <end position="76"/>
    </location>
</feature>
<feature type="domain" description="C3H1-type" evidence="7">
    <location>
        <begin position="242"/>
        <end position="270"/>
    </location>
</feature>
<dbReference type="FunFam" id="4.10.1000.10:FF:000001">
    <property type="entry name" value="zinc finger CCCH domain-containing protein 15-like"/>
    <property type="match status" value="1"/>
</dbReference>
<dbReference type="InterPro" id="IPR032675">
    <property type="entry name" value="LRR_dom_sf"/>
</dbReference>
<keyword evidence="4 5" id="KW-0862">Zinc</keyword>
<dbReference type="SMART" id="SM00356">
    <property type="entry name" value="ZnF_C3H1"/>
    <property type="match status" value="2"/>
</dbReference>
<dbReference type="InterPro" id="IPR036855">
    <property type="entry name" value="Znf_CCCH_sf"/>
</dbReference>
<dbReference type="PROSITE" id="PS50103">
    <property type="entry name" value="ZF_C3H1"/>
    <property type="match status" value="2"/>
</dbReference>
<accession>A0AAX6HC74</accession>
<evidence type="ECO:0000313" key="8">
    <source>
        <dbReference type="EMBL" id="KAJ6838606.1"/>
    </source>
</evidence>
<dbReference type="EMBL" id="JANAVB010010600">
    <property type="protein sequence ID" value="KAJ6838606.1"/>
    <property type="molecule type" value="Genomic_DNA"/>
</dbReference>
<dbReference type="GO" id="GO:0003729">
    <property type="term" value="F:mRNA binding"/>
    <property type="evidence" value="ECO:0007669"/>
    <property type="project" value="InterPro"/>
</dbReference>
<reference evidence="8" key="2">
    <citation type="submission" date="2023-04" db="EMBL/GenBank/DDBJ databases">
        <authorList>
            <person name="Bruccoleri R.E."/>
            <person name="Oakeley E.J."/>
            <person name="Faust A.-M."/>
            <person name="Dessus-Babus S."/>
            <person name="Altorfer M."/>
            <person name="Burckhardt D."/>
            <person name="Oertli M."/>
            <person name="Naumann U."/>
            <person name="Petersen F."/>
            <person name="Wong J."/>
        </authorList>
    </citation>
    <scope>NUCLEOTIDE SEQUENCE</scope>
    <source>
        <strain evidence="8">GSM-AAB239-AS_SAM_17_03QT</strain>
        <tissue evidence="8">Leaf</tissue>
    </source>
</reference>
<feature type="domain" description="C3H1-type" evidence="7">
    <location>
        <begin position="186"/>
        <end position="209"/>
    </location>
</feature>
<evidence type="ECO:0000256" key="4">
    <source>
        <dbReference type="ARBA" id="ARBA00022833"/>
    </source>
</evidence>
<dbReference type="Pfam" id="PF18044">
    <property type="entry name" value="zf-CCCH_4"/>
    <property type="match status" value="1"/>
</dbReference>
<comment type="caution">
    <text evidence="8">The sequence shown here is derived from an EMBL/GenBank/DDBJ whole genome shotgun (WGS) entry which is preliminary data.</text>
</comment>
<dbReference type="Gene3D" id="3.80.10.10">
    <property type="entry name" value="Ribonuclease Inhibitor"/>
    <property type="match status" value="1"/>
</dbReference>
<dbReference type="SUPFAM" id="SSF90229">
    <property type="entry name" value="CCCH zinc finger"/>
    <property type="match status" value="2"/>
</dbReference>
<dbReference type="SUPFAM" id="SSF52058">
    <property type="entry name" value="L domain-like"/>
    <property type="match status" value="1"/>
</dbReference>
<evidence type="ECO:0000256" key="1">
    <source>
        <dbReference type="ARBA" id="ARBA00022723"/>
    </source>
</evidence>
<dbReference type="GO" id="GO:0008270">
    <property type="term" value="F:zinc ion binding"/>
    <property type="evidence" value="ECO:0007669"/>
    <property type="project" value="UniProtKB-KW"/>
</dbReference>
<name>A0AAX6HC74_IRIPA</name>
<proteinExistence type="predicted"/>
<keyword evidence="3 5" id="KW-0863">Zinc-finger</keyword>
<reference evidence="8" key="1">
    <citation type="journal article" date="2023" name="GigaByte">
        <title>Genome assembly of the bearded iris, Iris pallida Lam.</title>
        <authorList>
            <person name="Bruccoleri R.E."/>
            <person name="Oakeley E.J."/>
            <person name="Faust A.M.E."/>
            <person name="Altorfer M."/>
            <person name="Dessus-Babus S."/>
            <person name="Burckhardt D."/>
            <person name="Oertli M."/>
            <person name="Naumann U."/>
            <person name="Petersen F."/>
            <person name="Wong J."/>
        </authorList>
    </citation>
    <scope>NUCLEOTIDE SEQUENCE</scope>
    <source>
        <strain evidence="8">GSM-AAB239-AS_SAM_17_03QT</strain>
    </source>
</reference>
<feature type="zinc finger region" description="C3H1-type" evidence="5">
    <location>
        <begin position="186"/>
        <end position="209"/>
    </location>
</feature>
<keyword evidence="9" id="KW-1185">Reference proteome</keyword>
<dbReference type="Proteomes" id="UP001140949">
    <property type="component" value="Unassembled WGS sequence"/>
</dbReference>
<dbReference type="InterPro" id="IPR045877">
    <property type="entry name" value="ZFP36-like"/>
</dbReference>